<keyword evidence="2" id="KW-0012">Acyltransferase</keyword>
<dbReference type="Pfam" id="PF13302">
    <property type="entry name" value="Acetyltransf_3"/>
    <property type="match status" value="1"/>
</dbReference>
<proteinExistence type="predicted"/>
<feature type="domain" description="N-acetyltransferase" evidence="1">
    <location>
        <begin position="8"/>
        <end position="165"/>
    </location>
</feature>
<comment type="caution">
    <text evidence="2">The sequence shown here is derived from an EMBL/GenBank/DDBJ whole genome shotgun (WGS) entry which is preliminary data.</text>
</comment>
<dbReference type="EMBL" id="PQSP01000013">
    <property type="protein sequence ID" value="RUS65437.1"/>
    <property type="molecule type" value="Genomic_DNA"/>
</dbReference>
<dbReference type="SUPFAM" id="SSF55729">
    <property type="entry name" value="Acyl-CoA N-acyltransferases (Nat)"/>
    <property type="match status" value="1"/>
</dbReference>
<organism evidence="2 3">
    <name type="scientific">Saezia sanguinis</name>
    <dbReference type="NCBI Taxonomy" id="1965230"/>
    <lineage>
        <taxon>Bacteria</taxon>
        <taxon>Pseudomonadati</taxon>
        <taxon>Pseudomonadota</taxon>
        <taxon>Betaproteobacteria</taxon>
        <taxon>Burkholderiales</taxon>
        <taxon>Saeziaceae</taxon>
        <taxon>Saezia</taxon>
    </lineage>
</organism>
<dbReference type="Gene3D" id="3.40.630.30">
    <property type="match status" value="1"/>
</dbReference>
<name>A0A433S9K9_9BURK</name>
<dbReference type="PANTHER" id="PTHR43415:SF6">
    <property type="entry name" value="SPERMIDINE N(1)-ACETYLTRANSFERASE"/>
    <property type="match status" value="1"/>
</dbReference>
<dbReference type="InterPro" id="IPR000182">
    <property type="entry name" value="GNAT_dom"/>
</dbReference>
<dbReference type="NCBIfam" id="NF011709">
    <property type="entry name" value="PRK15130.1"/>
    <property type="match status" value="1"/>
</dbReference>
<dbReference type="GO" id="GO:0004145">
    <property type="term" value="F:diamine N-acetyltransferase activity"/>
    <property type="evidence" value="ECO:0007669"/>
    <property type="project" value="UniProtKB-EC"/>
</dbReference>
<dbReference type="CDD" id="cd04301">
    <property type="entry name" value="NAT_SF"/>
    <property type="match status" value="1"/>
</dbReference>
<dbReference type="PROSITE" id="PS51186">
    <property type="entry name" value="GNAT"/>
    <property type="match status" value="1"/>
</dbReference>
<accession>A0A433S9K9</accession>
<keyword evidence="2" id="KW-0808">Transferase</keyword>
<reference evidence="2 3" key="1">
    <citation type="submission" date="2018-01" db="EMBL/GenBank/DDBJ databases">
        <title>Saezia sanguinis gen. nov., sp. nov., in the order Burkholderiales isolated from human blood.</title>
        <authorList>
            <person name="Medina-Pascual M.J."/>
            <person name="Valdezate S."/>
            <person name="Monzon S."/>
            <person name="Cuesta I."/>
            <person name="Carrasco G."/>
            <person name="Villalon P."/>
            <person name="Saez-Nieto J.A."/>
        </authorList>
    </citation>
    <scope>NUCLEOTIDE SEQUENCE [LARGE SCALE GENOMIC DNA]</scope>
    <source>
        <strain evidence="2 3">CNM695-12</strain>
    </source>
</reference>
<dbReference type="RefSeq" id="WP_126981172.1">
    <property type="nucleotide sequence ID" value="NZ_CAWUGC010000002.1"/>
</dbReference>
<dbReference type="OrthoDB" id="9795206at2"/>
<sequence length="179" mass="21140">MTDINNLITLRPLEREDLRFVHTLDNNAVVMRYWFEEPFVSFDELVEIYQRHTHDQSERRFIVANAESIPVGLVELVEINLIHRHAEFQIIIAPGQQGRGYAKQATQMAIDYAFQVLNLHKLSLYVDKENTKAIHIYTQLGYEPEGTLREEFFVNGAYRDAIRMCILQRDYLAKRQQRK</sequence>
<dbReference type="PANTHER" id="PTHR43415">
    <property type="entry name" value="SPERMIDINE N(1)-ACETYLTRANSFERASE"/>
    <property type="match status" value="1"/>
</dbReference>
<dbReference type="EC" id="2.3.1.57" evidence="2"/>
<keyword evidence="3" id="KW-1185">Reference proteome</keyword>
<evidence type="ECO:0000313" key="3">
    <source>
        <dbReference type="Proteomes" id="UP000286947"/>
    </source>
</evidence>
<dbReference type="AlphaFoldDB" id="A0A433S9K9"/>
<dbReference type="Proteomes" id="UP000286947">
    <property type="component" value="Unassembled WGS sequence"/>
</dbReference>
<protein>
    <submittedName>
        <fullName evidence="2">Spermidine N(1)-acetyltransferase</fullName>
        <ecNumber evidence="2">2.3.1.57</ecNumber>
    </submittedName>
</protein>
<dbReference type="InterPro" id="IPR016181">
    <property type="entry name" value="Acyl_CoA_acyltransferase"/>
</dbReference>
<gene>
    <name evidence="2" type="primary">speG</name>
    <name evidence="2" type="ORF">CUZ56_03019</name>
</gene>
<evidence type="ECO:0000259" key="1">
    <source>
        <dbReference type="PROSITE" id="PS51186"/>
    </source>
</evidence>
<evidence type="ECO:0000313" key="2">
    <source>
        <dbReference type="EMBL" id="RUS65437.1"/>
    </source>
</evidence>